<gene>
    <name evidence="2" type="ORF">C7B45_05990</name>
</gene>
<evidence type="ECO:0000313" key="2">
    <source>
        <dbReference type="EMBL" id="PSR22604.1"/>
    </source>
</evidence>
<sequence length="87" mass="9747">MIVRILSEGQYQVEGKTLEEITELDEELMEALTHDQPDRFHELLNRIAGLVRSGVALDISNLQESDLILPAVDTTLEEAKKLFADPA</sequence>
<evidence type="ECO:0000313" key="3">
    <source>
        <dbReference type="Proteomes" id="UP000241848"/>
    </source>
</evidence>
<dbReference type="InterPro" id="IPR054437">
    <property type="entry name" value="PspA-assoc_dom"/>
</dbReference>
<dbReference type="Pfam" id="PF22743">
    <property type="entry name" value="PspAA"/>
    <property type="match status" value="1"/>
</dbReference>
<accession>A0A2T2WK32</accession>
<dbReference type="Proteomes" id="UP000241848">
    <property type="component" value="Unassembled WGS sequence"/>
</dbReference>
<name>A0A2T2WK32_9FIRM</name>
<protein>
    <recommendedName>
        <fullName evidence="1">PspA-associated domain-containing protein</fullName>
    </recommendedName>
</protein>
<evidence type="ECO:0000259" key="1">
    <source>
        <dbReference type="Pfam" id="PF22743"/>
    </source>
</evidence>
<dbReference type="EMBL" id="PXYV01000014">
    <property type="protein sequence ID" value="PSR22604.1"/>
    <property type="molecule type" value="Genomic_DNA"/>
</dbReference>
<proteinExistence type="predicted"/>
<feature type="domain" description="PspA-associated" evidence="1">
    <location>
        <begin position="1"/>
        <end position="85"/>
    </location>
</feature>
<comment type="caution">
    <text evidence="2">The sequence shown here is derived from an EMBL/GenBank/DDBJ whole genome shotgun (WGS) entry which is preliminary data.</text>
</comment>
<reference evidence="2 3" key="1">
    <citation type="journal article" date="2014" name="BMC Genomics">
        <title>Comparison of environmental and isolate Sulfobacillus genomes reveals diverse carbon, sulfur, nitrogen, and hydrogen metabolisms.</title>
        <authorList>
            <person name="Justice N.B."/>
            <person name="Norman A."/>
            <person name="Brown C.T."/>
            <person name="Singh A."/>
            <person name="Thomas B.C."/>
            <person name="Banfield J.F."/>
        </authorList>
    </citation>
    <scope>NUCLEOTIDE SEQUENCE [LARGE SCALE GENOMIC DNA]</scope>
    <source>
        <strain evidence="2">AMDSBA3</strain>
    </source>
</reference>
<dbReference type="AlphaFoldDB" id="A0A2T2WK32"/>
<organism evidence="2 3">
    <name type="scientific">Sulfobacillus acidophilus</name>
    <dbReference type="NCBI Taxonomy" id="53633"/>
    <lineage>
        <taxon>Bacteria</taxon>
        <taxon>Bacillati</taxon>
        <taxon>Bacillota</taxon>
        <taxon>Clostridia</taxon>
        <taxon>Eubacteriales</taxon>
        <taxon>Clostridiales Family XVII. Incertae Sedis</taxon>
        <taxon>Sulfobacillus</taxon>
    </lineage>
</organism>